<dbReference type="Pfam" id="PF00270">
    <property type="entry name" value="DEAD"/>
    <property type="match status" value="1"/>
</dbReference>
<dbReference type="EC" id="5.6.2.4" evidence="7"/>
<dbReference type="NCBIfam" id="TIGR00614">
    <property type="entry name" value="recQ_fam"/>
    <property type="match status" value="1"/>
</dbReference>
<evidence type="ECO:0000313" key="11">
    <source>
        <dbReference type="EMBL" id="ROV92278.1"/>
    </source>
</evidence>
<evidence type="ECO:0000256" key="6">
    <source>
        <dbReference type="ARBA" id="ARBA00034617"/>
    </source>
</evidence>
<dbReference type="InterPro" id="IPR011545">
    <property type="entry name" value="DEAD/DEAH_box_helicase_dom"/>
</dbReference>
<dbReference type="GO" id="GO:0005524">
    <property type="term" value="F:ATP binding"/>
    <property type="evidence" value="ECO:0007669"/>
    <property type="project" value="UniProtKB-KW"/>
</dbReference>
<evidence type="ECO:0000256" key="4">
    <source>
        <dbReference type="ARBA" id="ARBA00022806"/>
    </source>
</evidence>
<organism evidence="11 12">
    <name type="scientific">Cytospora chrysosperma</name>
    <name type="common">Cytospora canker fungus</name>
    <name type="synonym">Sphaeria chrysosperma</name>
    <dbReference type="NCBI Taxonomy" id="252740"/>
    <lineage>
        <taxon>Eukaryota</taxon>
        <taxon>Fungi</taxon>
        <taxon>Dikarya</taxon>
        <taxon>Ascomycota</taxon>
        <taxon>Pezizomycotina</taxon>
        <taxon>Sordariomycetes</taxon>
        <taxon>Sordariomycetidae</taxon>
        <taxon>Diaporthales</taxon>
        <taxon>Cytosporaceae</taxon>
        <taxon>Cytospora</taxon>
    </lineage>
</organism>
<dbReference type="AlphaFoldDB" id="A0A423VMM5"/>
<dbReference type="InterPro" id="IPR001650">
    <property type="entry name" value="Helicase_C-like"/>
</dbReference>
<dbReference type="Proteomes" id="UP000284375">
    <property type="component" value="Unassembled WGS sequence"/>
</dbReference>
<keyword evidence="12" id="KW-1185">Reference proteome</keyword>
<dbReference type="InterPro" id="IPR027417">
    <property type="entry name" value="P-loop_NTPase"/>
</dbReference>
<dbReference type="InterPro" id="IPR036388">
    <property type="entry name" value="WH-like_DNA-bd_sf"/>
</dbReference>
<dbReference type="EMBL" id="LJZO01000038">
    <property type="protein sequence ID" value="ROV92278.1"/>
    <property type="molecule type" value="Genomic_DNA"/>
</dbReference>
<dbReference type="PANTHER" id="PTHR13710">
    <property type="entry name" value="DNA HELICASE RECQ FAMILY MEMBER"/>
    <property type="match status" value="1"/>
</dbReference>
<dbReference type="SMART" id="SM00490">
    <property type="entry name" value="HELICc"/>
    <property type="match status" value="1"/>
</dbReference>
<dbReference type="GO" id="GO:0005694">
    <property type="term" value="C:chromosome"/>
    <property type="evidence" value="ECO:0007669"/>
    <property type="project" value="TreeGrafter"/>
</dbReference>
<dbReference type="CDD" id="cd18018">
    <property type="entry name" value="DEXHc_RecQ4-like"/>
    <property type="match status" value="1"/>
</dbReference>
<dbReference type="SUPFAM" id="SSF52540">
    <property type="entry name" value="P-loop containing nucleoside triphosphate hydrolases"/>
    <property type="match status" value="1"/>
</dbReference>
<evidence type="ECO:0000259" key="9">
    <source>
        <dbReference type="PROSITE" id="PS51192"/>
    </source>
</evidence>
<comment type="caution">
    <text evidence="11">The sequence shown here is derived from an EMBL/GenBank/DDBJ whole genome shotgun (WGS) entry which is preliminary data.</text>
</comment>
<dbReference type="GO" id="GO:0003676">
    <property type="term" value="F:nucleic acid binding"/>
    <property type="evidence" value="ECO:0007669"/>
    <property type="project" value="InterPro"/>
</dbReference>
<comment type="similarity">
    <text evidence="1">Belongs to the helicase family. RecQ subfamily.</text>
</comment>
<dbReference type="Gene3D" id="3.40.50.300">
    <property type="entry name" value="P-loop containing nucleotide triphosphate hydrolases"/>
    <property type="match status" value="2"/>
</dbReference>
<evidence type="ECO:0000256" key="7">
    <source>
        <dbReference type="ARBA" id="ARBA00034808"/>
    </source>
</evidence>
<dbReference type="SMART" id="SM00487">
    <property type="entry name" value="DEXDc"/>
    <property type="match status" value="1"/>
</dbReference>
<dbReference type="STRING" id="252740.A0A423VMM5"/>
<feature type="compositionally biased region" description="Polar residues" evidence="8">
    <location>
        <begin position="32"/>
        <end position="44"/>
    </location>
</feature>
<evidence type="ECO:0000256" key="3">
    <source>
        <dbReference type="ARBA" id="ARBA00022801"/>
    </source>
</evidence>
<evidence type="ECO:0000313" key="12">
    <source>
        <dbReference type="Proteomes" id="UP000284375"/>
    </source>
</evidence>
<dbReference type="PROSITE" id="PS51194">
    <property type="entry name" value="HELICASE_CTER"/>
    <property type="match status" value="1"/>
</dbReference>
<feature type="region of interest" description="Disordered" evidence="8">
    <location>
        <begin position="32"/>
        <end position="74"/>
    </location>
</feature>
<evidence type="ECO:0000256" key="5">
    <source>
        <dbReference type="ARBA" id="ARBA00022840"/>
    </source>
</evidence>
<evidence type="ECO:0000256" key="1">
    <source>
        <dbReference type="ARBA" id="ARBA00005446"/>
    </source>
</evidence>
<protein>
    <recommendedName>
        <fullName evidence="7">DNA 3'-5' helicase</fullName>
        <ecNumber evidence="7">5.6.2.4</ecNumber>
    </recommendedName>
</protein>
<keyword evidence="2" id="KW-0547">Nucleotide-binding</keyword>
<dbReference type="GO" id="GO:0016787">
    <property type="term" value="F:hydrolase activity"/>
    <property type="evidence" value="ECO:0007669"/>
    <property type="project" value="UniProtKB-KW"/>
</dbReference>
<keyword evidence="3" id="KW-0378">Hydrolase</keyword>
<sequence>MSVDEFDLGDDLFDDVDVDDILRSSEAQVKQQSALKSGSLQIESGSRKRRPEGNGYQSALKRPKRDTPPSLEEEENVKLARRLLSEKFGYSQFRYEQEAAIKRILAGKSALVVFPTGAGKSLCYQIPAIAFTEIDEALGEAGQSGITIIVSPLIALMKDQVDVLKRRGIPADCIDSTKTADQLQTISQQLSRGELRMVYCAPERLNNERFVESMKHIPGGVRLVAVDEAHCISEWGHSFRPEYLKVARFVEEIKAERVICLTATATARVADDICKAFDIDERGVFRTSPYRPNLKLFAEYVTVPSEKFTKMCEFLRENPGPTLVYVTVQKESEELARQLRYHGFNAAAFHAGMKVEAKAQVQDDFMANQLEIVVATIAFGMGVDKADIRNIVHYTLASTVEEYSQQIGRAGRDGHPSNCMFYLCYKDFYIRENFARGDLPSYEPFRNLIRDIFSEDVTSLEAGATFKKNTNEQMKKFDIRQSPLSVIYATLELHFNLIRAITPEYSLYSFENLNPNMFKEVMRSMTVSDRPEARAILDNAEKKGKYTQVDVNAIVRQTGYYRTNIIQILDHLDRDGLIRLTAKGVVPKFRVLQKLPSTDTQLDEIATKMYKDLEQKEKDALKRTRDVVDLITGEKCFALALAQHFGMDLPGGKEKCGHCSFCFTGRRVELPPQVKTPLDRNGVLRVLSDCPVRDDPRFLARVAFGIMSPRVREMKMHLTASWESMQDQDFDFTQHIILFLLASLLHGIEASPFHTLKPDPSDGVFPAPTPANSSTNNATPMIATNPAPWLLCLNQANPINYHNNDQTNCTDDWEIQSRNPVCTKNCRCVDHDTALWFARNTSACNAPINLADKPPFVTAQKIKEIMVDLEKRHRDTVTDSALEYSILPNSPTIHDDTIDPDSTCTLSCISNEMIAICSKCPVLGQCTKNCIMATNNTEDNNDNNLAPPQSTQDITPDTYTRLSTEIHKPLLEASLGFTVIPVDQELMAADGRLYRPPTSLDQVPVHSPSLDLTRNGPCPDDISKIFALPFLAAHDSLPQPGRVKDRQTPETATAETDLDGDMSVTEPPKLDPEPSDAFDGYSAAL</sequence>
<comment type="catalytic activity">
    <reaction evidence="6">
        <text>Couples ATP hydrolysis with the unwinding of duplex DNA by translocating in the 3'-5' direction.</text>
        <dbReference type="EC" id="5.6.2.4"/>
    </reaction>
</comment>
<dbReference type="OrthoDB" id="10261556at2759"/>
<gene>
    <name evidence="11" type="ORF">VSDG_07222</name>
</gene>
<dbReference type="Gene3D" id="1.10.10.10">
    <property type="entry name" value="Winged helix-like DNA-binding domain superfamily/Winged helix DNA-binding domain"/>
    <property type="match status" value="1"/>
</dbReference>
<evidence type="ECO:0000256" key="8">
    <source>
        <dbReference type="SAM" id="MobiDB-lite"/>
    </source>
</evidence>
<dbReference type="PANTHER" id="PTHR13710:SF120">
    <property type="entry name" value="BIFUNCTIONAL 3'-5' EXONUCLEASE_ATP-DEPENDENT HELICASE WRN"/>
    <property type="match status" value="1"/>
</dbReference>
<name>A0A423VMM5_CYTCH</name>
<reference evidence="11 12" key="1">
    <citation type="submission" date="2015-09" db="EMBL/GenBank/DDBJ databases">
        <title>Host preference determinants of Valsa canker pathogens revealed by comparative genomics.</title>
        <authorList>
            <person name="Yin Z."/>
            <person name="Huang L."/>
        </authorList>
    </citation>
    <scope>NUCLEOTIDE SEQUENCE [LARGE SCALE GENOMIC DNA]</scope>
    <source>
        <strain evidence="11 12">YSFL</strain>
    </source>
</reference>
<keyword evidence="5" id="KW-0067">ATP-binding</keyword>
<feature type="region of interest" description="Disordered" evidence="8">
    <location>
        <begin position="1036"/>
        <end position="1085"/>
    </location>
</feature>
<dbReference type="InterPro" id="IPR014001">
    <property type="entry name" value="Helicase_ATP-bd"/>
</dbReference>
<proteinExistence type="inferred from homology"/>
<dbReference type="GO" id="GO:0005737">
    <property type="term" value="C:cytoplasm"/>
    <property type="evidence" value="ECO:0007669"/>
    <property type="project" value="TreeGrafter"/>
</dbReference>
<dbReference type="GO" id="GO:0000724">
    <property type="term" value="P:double-strand break repair via homologous recombination"/>
    <property type="evidence" value="ECO:0007669"/>
    <property type="project" value="TreeGrafter"/>
</dbReference>
<dbReference type="InterPro" id="IPR004589">
    <property type="entry name" value="DNA_helicase_ATP-dep_RecQ"/>
</dbReference>
<feature type="domain" description="Helicase ATP-binding" evidence="9">
    <location>
        <begin position="101"/>
        <end position="283"/>
    </location>
</feature>
<dbReference type="PROSITE" id="PS51192">
    <property type="entry name" value="HELICASE_ATP_BIND_1"/>
    <property type="match status" value="1"/>
</dbReference>
<evidence type="ECO:0000259" key="10">
    <source>
        <dbReference type="PROSITE" id="PS51194"/>
    </source>
</evidence>
<dbReference type="GO" id="GO:0005634">
    <property type="term" value="C:nucleus"/>
    <property type="evidence" value="ECO:0007669"/>
    <property type="project" value="TreeGrafter"/>
</dbReference>
<feature type="domain" description="Helicase C-terminal" evidence="10">
    <location>
        <begin position="307"/>
        <end position="461"/>
    </location>
</feature>
<dbReference type="Pfam" id="PF00271">
    <property type="entry name" value="Helicase_C"/>
    <property type="match status" value="1"/>
</dbReference>
<dbReference type="GO" id="GO:0043138">
    <property type="term" value="F:3'-5' DNA helicase activity"/>
    <property type="evidence" value="ECO:0007669"/>
    <property type="project" value="UniProtKB-EC"/>
</dbReference>
<keyword evidence="4" id="KW-0347">Helicase</keyword>
<evidence type="ECO:0000256" key="2">
    <source>
        <dbReference type="ARBA" id="ARBA00022741"/>
    </source>
</evidence>
<accession>A0A423VMM5</accession>
<dbReference type="GO" id="GO:0009378">
    <property type="term" value="F:four-way junction helicase activity"/>
    <property type="evidence" value="ECO:0007669"/>
    <property type="project" value="TreeGrafter"/>
</dbReference>